<keyword evidence="2" id="KW-1133">Transmembrane helix</keyword>
<feature type="region of interest" description="Disordered" evidence="1">
    <location>
        <begin position="76"/>
        <end position="95"/>
    </location>
</feature>
<reference evidence="3 4" key="1">
    <citation type="submission" date="2017-11" db="EMBL/GenBank/DDBJ databases">
        <authorList>
            <person name="Kracher B."/>
        </authorList>
    </citation>
    <scope>NUCLEOTIDE SEQUENCE [LARGE SCALE GENOMIC DNA]</scope>
    <source>
        <strain evidence="3 4">RACE1</strain>
    </source>
</reference>
<evidence type="ECO:0000313" key="4">
    <source>
        <dbReference type="Proteomes" id="UP000275772"/>
    </source>
</evidence>
<proteinExistence type="predicted"/>
<sequence length="216" mass="23567">MHWVHPIRNFNFKTPKMNEKTAPTITESSLNEENPTNHNVNSIPTPLLIHSKHQTDNMQVIINNGDTDSMNSSALSLATRQEKSTNGSNSLLNSSEIKHPTYTTHTSFDGDLEAQPFAIHQPQAAASKTGLLRHKATVDPMWPNLQELKRRKKKMKKDSACCASWAGLSKTKRGIITTLIILIILGAGLGVGFGISKRVGGGVVNRNGPNSPVLSL</sequence>
<evidence type="ECO:0000256" key="1">
    <source>
        <dbReference type="SAM" id="MobiDB-lite"/>
    </source>
</evidence>
<keyword evidence="2" id="KW-0472">Membrane</keyword>
<evidence type="ECO:0000313" key="3">
    <source>
        <dbReference type="EMBL" id="SZF03953.1"/>
    </source>
</evidence>
<feature type="compositionally biased region" description="Polar residues" evidence="1">
    <location>
        <begin position="21"/>
        <end position="42"/>
    </location>
</feature>
<gene>
    <name evidence="3" type="ORF">BLGHR1_14747</name>
</gene>
<dbReference type="EMBL" id="UNSH01000060">
    <property type="protein sequence ID" value="SZF03953.1"/>
    <property type="molecule type" value="Genomic_DNA"/>
</dbReference>
<dbReference type="Proteomes" id="UP000275772">
    <property type="component" value="Unassembled WGS sequence"/>
</dbReference>
<feature type="transmembrane region" description="Helical" evidence="2">
    <location>
        <begin position="174"/>
        <end position="195"/>
    </location>
</feature>
<organism evidence="3 4">
    <name type="scientific">Blumeria hordei</name>
    <name type="common">Barley powdery mildew</name>
    <name type="synonym">Blumeria graminis f. sp. hordei</name>
    <dbReference type="NCBI Taxonomy" id="2867405"/>
    <lineage>
        <taxon>Eukaryota</taxon>
        <taxon>Fungi</taxon>
        <taxon>Dikarya</taxon>
        <taxon>Ascomycota</taxon>
        <taxon>Pezizomycotina</taxon>
        <taxon>Leotiomycetes</taxon>
        <taxon>Erysiphales</taxon>
        <taxon>Erysiphaceae</taxon>
        <taxon>Blumeria</taxon>
    </lineage>
</organism>
<evidence type="ECO:0000256" key="2">
    <source>
        <dbReference type="SAM" id="Phobius"/>
    </source>
</evidence>
<accession>A0A383UUD6</accession>
<keyword evidence="2" id="KW-0812">Transmembrane</keyword>
<protein>
    <submittedName>
        <fullName evidence="3">Uncharacterized protein</fullName>
    </submittedName>
</protein>
<dbReference type="AlphaFoldDB" id="A0A383UUD6"/>
<name>A0A383UUD6_BLUHO</name>
<dbReference type="VEuPathDB" id="FungiDB:BLGHR1_14747"/>
<feature type="compositionally biased region" description="Polar residues" evidence="1">
    <location>
        <begin position="76"/>
        <end position="87"/>
    </location>
</feature>
<feature type="region of interest" description="Disordered" evidence="1">
    <location>
        <begin position="18"/>
        <end position="42"/>
    </location>
</feature>